<evidence type="ECO:0000256" key="7">
    <source>
        <dbReference type="ARBA" id="ARBA00035217"/>
    </source>
</evidence>
<evidence type="ECO:0000313" key="12">
    <source>
        <dbReference type="EMBL" id="KAH0509040.1"/>
    </source>
</evidence>
<dbReference type="InterPro" id="IPR000196">
    <property type="entry name" value="Ribosomal_eL19_dom"/>
</dbReference>
<feature type="domain" description="Large ribosomal subunit protein eL19" evidence="11">
    <location>
        <begin position="3"/>
        <end position="64"/>
    </location>
</feature>
<name>A0A8J6GD26_MICOH</name>
<dbReference type="Gene3D" id="1.10.1650.10">
    <property type="match status" value="1"/>
</dbReference>
<proteinExistence type="inferred from homology"/>
<evidence type="ECO:0000313" key="13">
    <source>
        <dbReference type="Proteomes" id="UP000710432"/>
    </source>
</evidence>
<keyword evidence="3" id="KW-0164">Citrullination</keyword>
<comment type="function">
    <text evidence="6">Component of the large ribosomal subunit. The ribosome is a large ribonucleoprotein complex responsible for the synthesis of proteins in the cell.</text>
</comment>
<evidence type="ECO:0000256" key="4">
    <source>
        <dbReference type="ARBA" id="ARBA00022980"/>
    </source>
</evidence>
<dbReference type="FunFam" id="1.10.1650.10:FF:000001">
    <property type="entry name" value="Ribosomal protein L19"/>
    <property type="match status" value="1"/>
</dbReference>
<gene>
    <name evidence="12" type="ORF">LTLLF_159615</name>
</gene>
<keyword evidence="5" id="KW-0687">Ribonucleoprotein</keyword>
<evidence type="ECO:0000256" key="1">
    <source>
        <dbReference type="ARBA" id="ARBA00011082"/>
    </source>
</evidence>
<dbReference type="PANTHER" id="PTHR10722">
    <property type="entry name" value="60S RIBOSOMAL PROTEIN L19"/>
    <property type="match status" value="1"/>
</dbReference>
<keyword evidence="4 12" id="KW-0689">Ribosomal protein</keyword>
<evidence type="ECO:0000256" key="10">
    <source>
        <dbReference type="SAM" id="Phobius"/>
    </source>
</evidence>
<dbReference type="GO" id="GO:0003723">
    <property type="term" value="F:RNA binding"/>
    <property type="evidence" value="ECO:0007669"/>
    <property type="project" value="InterPro"/>
</dbReference>
<dbReference type="InterPro" id="IPR035970">
    <property type="entry name" value="60S_ribosomal_eL19_sf"/>
</dbReference>
<evidence type="ECO:0000256" key="9">
    <source>
        <dbReference type="SAM" id="MobiDB-lite"/>
    </source>
</evidence>
<dbReference type="GO" id="GO:0006412">
    <property type="term" value="P:translation"/>
    <property type="evidence" value="ECO:0007669"/>
    <property type="project" value="InterPro"/>
</dbReference>
<keyword evidence="10" id="KW-0472">Membrane</keyword>
<dbReference type="SUPFAM" id="SSF48140">
    <property type="entry name" value="Ribosomal protein L19 (L19e)"/>
    <property type="match status" value="1"/>
</dbReference>
<reference evidence="12" key="1">
    <citation type="submission" date="2020-03" db="EMBL/GenBank/DDBJ databases">
        <title>Studies in the Genomics of Life Span.</title>
        <authorList>
            <person name="Glass D."/>
        </authorList>
    </citation>
    <scope>NUCLEOTIDE SEQUENCE</scope>
    <source>
        <strain evidence="12">LTLLF</strain>
        <tissue evidence="12">Muscle</tissue>
    </source>
</reference>
<dbReference type="InterPro" id="IPR057259">
    <property type="entry name" value="Ribosomal_L19e"/>
</dbReference>
<evidence type="ECO:0000256" key="8">
    <source>
        <dbReference type="ARBA" id="ARBA00035324"/>
    </source>
</evidence>
<comment type="subunit">
    <text evidence="2">Component of the large ribosomal subunit.</text>
</comment>
<feature type="compositionally biased region" description="Polar residues" evidence="9">
    <location>
        <begin position="25"/>
        <end position="36"/>
    </location>
</feature>
<keyword evidence="10" id="KW-0812">Transmembrane</keyword>
<feature type="region of interest" description="Disordered" evidence="9">
    <location>
        <begin position="17"/>
        <end position="36"/>
    </location>
</feature>
<comment type="caution">
    <text evidence="12">The sequence shown here is derived from an EMBL/GenBank/DDBJ whole genome shotgun (WGS) entry which is preliminary data.</text>
</comment>
<comment type="similarity">
    <text evidence="1">Belongs to the eukaryotic ribosomal protein eL19 family.</text>
</comment>
<protein>
    <recommendedName>
        <fullName evidence="7">Large ribosomal subunit protein eL19</fullName>
    </recommendedName>
    <alternativeName>
        <fullName evidence="8">60S ribosomal protein L19</fullName>
    </alternativeName>
</protein>
<evidence type="ECO:0000256" key="2">
    <source>
        <dbReference type="ARBA" id="ARBA00011133"/>
    </source>
</evidence>
<accession>A0A8J6GD26</accession>
<keyword evidence="10" id="KW-1133">Transmembrane helix</keyword>
<evidence type="ECO:0000259" key="11">
    <source>
        <dbReference type="SMART" id="SM01416"/>
    </source>
</evidence>
<dbReference type="GO" id="GO:0022625">
    <property type="term" value="C:cytosolic large ribosomal subunit"/>
    <property type="evidence" value="ECO:0007669"/>
    <property type="project" value="InterPro"/>
</dbReference>
<sequence length="80" mass="8715">MSMLRLQKRLASSVLPCGKKKVDPNETNEIANANSRKQIQKGEMMMMTLMMVVVMLMMMMDDGGGGGDGGDDDDVDDDAN</sequence>
<dbReference type="Pfam" id="PF01280">
    <property type="entry name" value="Ribosomal_L19e"/>
    <property type="match status" value="1"/>
</dbReference>
<dbReference type="Proteomes" id="UP000710432">
    <property type="component" value="Unassembled WGS sequence"/>
</dbReference>
<dbReference type="SMART" id="SM01416">
    <property type="entry name" value="Ribosomal_L19e"/>
    <property type="match status" value="1"/>
</dbReference>
<dbReference type="InterPro" id="IPR015972">
    <property type="entry name" value="Ribosomal_eL19_dom1"/>
</dbReference>
<evidence type="ECO:0000256" key="6">
    <source>
        <dbReference type="ARBA" id="ARBA00034092"/>
    </source>
</evidence>
<dbReference type="InterPro" id="IPR039547">
    <property type="entry name" value="Ribosomal_eL19"/>
</dbReference>
<evidence type="ECO:0000256" key="3">
    <source>
        <dbReference type="ARBA" id="ARBA00022934"/>
    </source>
</evidence>
<evidence type="ECO:0000256" key="5">
    <source>
        <dbReference type="ARBA" id="ARBA00023274"/>
    </source>
</evidence>
<feature type="transmembrane region" description="Helical" evidence="10">
    <location>
        <begin position="44"/>
        <end position="60"/>
    </location>
</feature>
<dbReference type="AlphaFoldDB" id="A0A8J6GD26"/>
<organism evidence="12 13">
    <name type="scientific">Microtus ochrogaster</name>
    <name type="common">Prairie vole</name>
    <dbReference type="NCBI Taxonomy" id="79684"/>
    <lineage>
        <taxon>Eukaryota</taxon>
        <taxon>Metazoa</taxon>
        <taxon>Chordata</taxon>
        <taxon>Craniata</taxon>
        <taxon>Vertebrata</taxon>
        <taxon>Euteleostomi</taxon>
        <taxon>Mammalia</taxon>
        <taxon>Eutheria</taxon>
        <taxon>Euarchontoglires</taxon>
        <taxon>Glires</taxon>
        <taxon>Rodentia</taxon>
        <taxon>Myomorpha</taxon>
        <taxon>Muroidea</taxon>
        <taxon>Cricetidae</taxon>
        <taxon>Arvicolinae</taxon>
        <taxon>Microtus</taxon>
    </lineage>
</organism>
<dbReference type="EMBL" id="JAATJU010023000">
    <property type="protein sequence ID" value="KAH0509040.1"/>
    <property type="molecule type" value="Genomic_DNA"/>
</dbReference>
<dbReference type="GO" id="GO:0003735">
    <property type="term" value="F:structural constituent of ribosome"/>
    <property type="evidence" value="ECO:0007669"/>
    <property type="project" value="InterPro"/>
</dbReference>